<keyword evidence="1" id="KW-0812">Transmembrane</keyword>
<dbReference type="Proteomes" id="UP001160148">
    <property type="component" value="Unassembled WGS sequence"/>
</dbReference>
<evidence type="ECO:0000313" key="3">
    <source>
        <dbReference type="Proteomes" id="UP001160148"/>
    </source>
</evidence>
<keyword evidence="3" id="KW-1185">Reference proteome</keyword>
<keyword evidence="1" id="KW-1133">Transmembrane helix</keyword>
<organism evidence="2 3">
    <name type="scientific">Macrosiphum euphorbiae</name>
    <name type="common">potato aphid</name>
    <dbReference type="NCBI Taxonomy" id="13131"/>
    <lineage>
        <taxon>Eukaryota</taxon>
        <taxon>Metazoa</taxon>
        <taxon>Ecdysozoa</taxon>
        <taxon>Arthropoda</taxon>
        <taxon>Hexapoda</taxon>
        <taxon>Insecta</taxon>
        <taxon>Pterygota</taxon>
        <taxon>Neoptera</taxon>
        <taxon>Paraneoptera</taxon>
        <taxon>Hemiptera</taxon>
        <taxon>Sternorrhyncha</taxon>
        <taxon>Aphidomorpha</taxon>
        <taxon>Aphidoidea</taxon>
        <taxon>Aphididae</taxon>
        <taxon>Macrosiphini</taxon>
        <taxon>Macrosiphum</taxon>
    </lineage>
</organism>
<proteinExistence type="predicted"/>
<evidence type="ECO:0000256" key="1">
    <source>
        <dbReference type="SAM" id="Phobius"/>
    </source>
</evidence>
<dbReference type="EMBL" id="CARXXK010000001">
    <property type="protein sequence ID" value="CAI6349316.1"/>
    <property type="molecule type" value="Genomic_DNA"/>
</dbReference>
<feature type="transmembrane region" description="Helical" evidence="1">
    <location>
        <begin position="56"/>
        <end position="76"/>
    </location>
</feature>
<gene>
    <name evidence="2" type="ORF">MEUPH1_LOCUS5892</name>
</gene>
<comment type="caution">
    <text evidence="2">The sequence shown here is derived from an EMBL/GenBank/DDBJ whole genome shotgun (WGS) entry which is preliminary data.</text>
</comment>
<dbReference type="AlphaFoldDB" id="A0AAV0W1C3"/>
<name>A0AAV0W1C3_9HEMI</name>
<evidence type="ECO:0000313" key="2">
    <source>
        <dbReference type="EMBL" id="CAI6349316.1"/>
    </source>
</evidence>
<sequence>MVTGLDHPVQRVVVQRELLHDWRLTTGNATLACYSYTQRKTVRQTVLDKQSTSNLVELHCLVHGLVHVLVIVVFSLKLRQRFDVYTIDLHFAIPSVL</sequence>
<protein>
    <submittedName>
        <fullName evidence="2">Uncharacterized protein</fullName>
    </submittedName>
</protein>
<accession>A0AAV0W1C3</accession>
<keyword evidence="1" id="KW-0472">Membrane</keyword>
<reference evidence="2 3" key="1">
    <citation type="submission" date="2023-01" db="EMBL/GenBank/DDBJ databases">
        <authorList>
            <person name="Whitehead M."/>
        </authorList>
    </citation>
    <scope>NUCLEOTIDE SEQUENCE [LARGE SCALE GENOMIC DNA]</scope>
</reference>